<evidence type="ECO:0000313" key="2">
    <source>
        <dbReference type="Proteomes" id="UP000006034"/>
    </source>
</evidence>
<proteinExistence type="predicted"/>
<dbReference type="Proteomes" id="UP000006034">
    <property type="component" value="Unassembled WGS sequence"/>
</dbReference>
<gene>
    <name evidence="1" type="ORF">HMPREF0179_01187</name>
</gene>
<dbReference type="GeneID" id="78086319"/>
<name>E5Y4S4_BILW3</name>
<protein>
    <submittedName>
        <fullName evidence="1">Uncharacterized protein</fullName>
    </submittedName>
</protein>
<reference evidence="1 2" key="2">
    <citation type="submission" date="2013-04" db="EMBL/GenBank/DDBJ databases">
        <title>The Genome Sequence of Bilophila wadsworthia 3_1_6.</title>
        <authorList>
            <consortium name="The Broad Institute Genomics Platform"/>
            <person name="Earl A."/>
            <person name="Ward D."/>
            <person name="Feldgarden M."/>
            <person name="Gevers D."/>
            <person name="Sibley C."/>
            <person name="Strauss J."/>
            <person name="Allen-Vercoe E."/>
            <person name="Walker B."/>
            <person name="Young S."/>
            <person name="Zeng Q."/>
            <person name="Gargeya S."/>
            <person name="Fitzgerald M."/>
            <person name="Haas B."/>
            <person name="Abouelleil A."/>
            <person name="Allen A.W."/>
            <person name="Alvarado L."/>
            <person name="Arachchi H.M."/>
            <person name="Berlin A.M."/>
            <person name="Chapman S.B."/>
            <person name="Gainer-Dewar J."/>
            <person name="Goldberg J."/>
            <person name="Griggs A."/>
            <person name="Gujja S."/>
            <person name="Hansen M."/>
            <person name="Howarth C."/>
            <person name="Imamovic A."/>
            <person name="Ireland A."/>
            <person name="Larimer J."/>
            <person name="McCowan C."/>
            <person name="Murphy C."/>
            <person name="Pearson M."/>
            <person name="Poon T.W."/>
            <person name="Priest M."/>
            <person name="Roberts A."/>
            <person name="Saif S."/>
            <person name="Shea T."/>
            <person name="Sisk P."/>
            <person name="Sykes S."/>
            <person name="Wortman J."/>
            <person name="Nusbaum C."/>
            <person name="Birren B."/>
        </authorList>
    </citation>
    <scope>NUCLEOTIDE SEQUENCE [LARGE SCALE GENOMIC DNA]</scope>
    <source>
        <strain evidence="1 2">3_1_6</strain>
    </source>
</reference>
<dbReference type="EMBL" id="ADCP02000001">
    <property type="protein sequence ID" value="EFV45022.2"/>
    <property type="molecule type" value="Genomic_DNA"/>
</dbReference>
<evidence type="ECO:0000313" key="1">
    <source>
        <dbReference type="EMBL" id="EFV45022.2"/>
    </source>
</evidence>
<dbReference type="OrthoDB" id="5448085at2"/>
<dbReference type="STRING" id="563192.HMPREF0179_01187"/>
<accession>E5Y4S4</accession>
<keyword evidence="2" id="KW-1185">Reference proteome</keyword>
<dbReference type="AlphaFoldDB" id="E5Y4S4"/>
<dbReference type="RefSeq" id="WP_016360793.1">
    <property type="nucleotide sequence ID" value="NZ_KE150238.1"/>
</dbReference>
<organism evidence="1 2">
    <name type="scientific">Bilophila wadsworthia (strain 3_1_6)</name>
    <dbReference type="NCBI Taxonomy" id="563192"/>
    <lineage>
        <taxon>Bacteria</taxon>
        <taxon>Pseudomonadati</taxon>
        <taxon>Thermodesulfobacteriota</taxon>
        <taxon>Desulfovibrionia</taxon>
        <taxon>Desulfovibrionales</taxon>
        <taxon>Desulfovibrionaceae</taxon>
        <taxon>Bilophila</taxon>
    </lineage>
</organism>
<comment type="caution">
    <text evidence="1">The sequence shown here is derived from an EMBL/GenBank/DDBJ whole genome shotgun (WGS) entry which is preliminary data.</text>
</comment>
<dbReference type="HOGENOM" id="CLU_1018350_0_0_7"/>
<dbReference type="eggNOG" id="ENOG5033NT4">
    <property type="taxonomic scope" value="Bacteria"/>
</dbReference>
<reference evidence="1 2" key="1">
    <citation type="submission" date="2010-10" db="EMBL/GenBank/DDBJ databases">
        <authorList>
            <consortium name="The Broad Institute Genome Sequencing Platform"/>
            <person name="Ward D."/>
            <person name="Earl A."/>
            <person name="Feldgarden M."/>
            <person name="Young S.K."/>
            <person name="Gargeya S."/>
            <person name="Zeng Q."/>
            <person name="Alvarado L."/>
            <person name="Berlin A."/>
            <person name="Bochicchio J."/>
            <person name="Chapman S.B."/>
            <person name="Chen Z."/>
            <person name="Freedman E."/>
            <person name="Gellesch M."/>
            <person name="Goldberg J."/>
            <person name="Griggs A."/>
            <person name="Gujja S."/>
            <person name="Heilman E."/>
            <person name="Heiman D."/>
            <person name="Howarth C."/>
            <person name="Mehta T."/>
            <person name="Neiman D."/>
            <person name="Pearson M."/>
            <person name="Roberts A."/>
            <person name="Saif S."/>
            <person name="Shea T."/>
            <person name="Shenoy N."/>
            <person name="Sisk P."/>
            <person name="Stolte C."/>
            <person name="Sykes S."/>
            <person name="White J."/>
            <person name="Yandava C."/>
            <person name="Allen-Vercoe E."/>
            <person name="Sibley C."/>
            <person name="Ambrose C.E."/>
            <person name="Strauss J."/>
            <person name="Daigneault M."/>
            <person name="Haas B."/>
            <person name="Nusbaum C."/>
            <person name="Birren B."/>
        </authorList>
    </citation>
    <scope>NUCLEOTIDE SEQUENCE [LARGE SCALE GENOMIC DNA]</scope>
    <source>
        <strain evidence="1 2">3_1_6</strain>
    </source>
</reference>
<sequence>MSNHFEGLGKTWLTLLNDPEKEVPAVVMQVMKEGKTRDCWQRKDSKEETMVLAWPVETGFRAGVTVHGNAGEQLRPVSTYPLLEGAPNDMTVNETYLWQNETEGEVSATCNEGANPLWFYSPFLFRDRENLTPGVRHTFLIAGLAYGLRRALLDEMTITEGVEYERYVAEWLAQNPGKTRLDVPQLTVDLRGARIVVPGDVASEYQIRVPVTSVEEMHIQNEKIYMLIVEFGLNTPNPLRFPLYAPERVCKIVPQAGDEIDAIIWLQGRIID</sequence>